<evidence type="ECO:0000313" key="15">
    <source>
        <dbReference type="Proteomes" id="UP000226080"/>
    </source>
</evidence>
<dbReference type="OrthoDB" id="9804203at2"/>
<evidence type="ECO:0000256" key="7">
    <source>
        <dbReference type="ARBA" id="ARBA00023172"/>
    </source>
</evidence>
<dbReference type="PANTHER" id="PTHR33175:SF5">
    <property type="entry name" value="INTEGRATION HOST FACTOR SUBUNIT BETA"/>
    <property type="match status" value="1"/>
</dbReference>
<keyword evidence="7 8" id="KW-0233">DNA recombination</keyword>
<evidence type="ECO:0000313" key="13">
    <source>
        <dbReference type="EMBL" id="TYA39327.1"/>
    </source>
</evidence>
<gene>
    <name evidence="8 11" type="primary">ihfB</name>
    <name evidence="8" type="synonym">himD</name>
    <name evidence="11" type="ORF">ACT75_00670</name>
    <name evidence="12" type="ORF">CQR80_02185</name>
    <name evidence="13" type="ORF">FXB79_03955</name>
</gene>
<evidence type="ECO:0000256" key="2">
    <source>
        <dbReference type="ARBA" id="ARBA00018700"/>
    </source>
</evidence>
<dbReference type="InterPro" id="IPR020816">
    <property type="entry name" value="Histone-like_DNA-bd_CS"/>
</dbReference>
<name>A0A142FXL2_AGGAC</name>
<dbReference type="InterPro" id="IPR005685">
    <property type="entry name" value="IHF_beta"/>
</dbReference>
<comment type="similarity">
    <text evidence="1 8 9">Belongs to the bacterial histone-like protein family.</text>
</comment>
<dbReference type="PROSITE" id="PS00045">
    <property type="entry name" value="HISTONE_LIKE"/>
    <property type="match status" value="1"/>
</dbReference>
<dbReference type="CDD" id="cd13836">
    <property type="entry name" value="IHF_B"/>
    <property type="match status" value="1"/>
</dbReference>
<comment type="subunit">
    <text evidence="8 10">Heterodimer of an alpha and a beta chain.</text>
</comment>
<dbReference type="EMBL" id="PCGW01000003">
    <property type="protein sequence ID" value="PHO21270.1"/>
    <property type="molecule type" value="Genomic_DNA"/>
</dbReference>
<dbReference type="Proteomes" id="UP000072236">
    <property type="component" value="Chromosome"/>
</dbReference>
<dbReference type="EMBL" id="VSED01000007">
    <property type="protein sequence ID" value="TYA39327.1"/>
    <property type="molecule type" value="Genomic_DNA"/>
</dbReference>
<accession>A0A142FXL2</accession>
<evidence type="ECO:0000256" key="4">
    <source>
        <dbReference type="ARBA" id="ARBA00023015"/>
    </source>
</evidence>
<dbReference type="GeneID" id="77212196"/>
<proteinExistence type="inferred from homology"/>
<dbReference type="GO" id="GO:0006310">
    <property type="term" value="P:DNA recombination"/>
    <property type="evidence" value="ECO:0007669"/>
    <property type="project" value="UniProtKB-UniRule"/>
</dbReference>
<reference evidence="11 14" key="1">
    <citation type="submission" date="2015-10" db="EMBL/GenBank/DDBJ databases">
        <title>Tn-seq of a polymicrobial infection.</title>
        <authorList>
            <person name="Stacy A."/>
            <person name="Rumbaugh K.P."/>
            <person name="Whiteley M."/>
        </authorList>
    </citation>
    <scope>NUCLEOTIDE SEQUENCE [LARGE SCALE GENOMIC DNA]</scope>
    <source>
        <strain evidence="11 14">624</strain>
    </source>
</reference>
<dbReference type="NCBIfam" id="NF001222">
    <property type="entry name" value="PRK00199.1"/>
    <property type="match status" value="1"/>
</dbReference>
<reference evidence="12 15" key="2">
    <citation type="submission" date="2017-10" db="EMBL/GenBank/DDBJ databases">
        <title>Draft genome sequences of Aggregatibacter actinomycetemcomitans strains 310a and 310b.</title>
        <authorList>
            <person name="May A.C."/>
            <person name="Ohta H."/>
            <person name="Maeda H."/>
            <person name="Kokeguchi S."/>
            <person name="Cugini C."/>
        </authorList>
    </citation>
    <scope>NUCLEOTIDE SEQUENCE [LARGE SCALE GENOMIC DNA]</scope>
    <source>
        <strain evidence="12 15">310b</strain>
    </source>
</reference>
<reference evidence="13 16" key="3">
    <citation type="submission" date="2019-08" db="EMBL/GenBank/DDBJ databases">
        <title>Whole genome sequencing of Aggregatibacter actinomycetemcomitans cultured from blood stream infections in Denmark reveals a novel phylogenetic lineage expressing serotype a membrane O polysaccharide.</title>
        <authorList>
            <person name="Nedergaard S."/>
            <person name="Kobel C.M."/>
            <person name="Nielsen M.B."/>
            <person name="Moeller R.T."/>
            <person name="Jensen A.B."/>
            <person name="Noerskov-Lauritsen N."/>
        </authorList>
    </citation>
    <scope>NUCLEOTIDE SEQUENCE [LARGE SCALE GENOMIC DNA]</scope>
    <source>
        <strain evidence="13 16">PN_563</strain>
    </source>
</reference>
<dbReference type="GO" id="GO:0005829">
    <property type="term" value="C:cytosol"/>
    <property type="evidence" value="ECO:0007669"/>
    <property type="project" value="TreeGrafter"/>
</dbReference>
<dbReference type="GO" id="GO:0006355">
    <property type="term" value="P:regulation of DNA-templated transcription"/>
    <property type="evidence" value="ECO:0007669"/>
    <property type="project" value="UniProtKB-UniRule"/>
</dbReference>
<evidence type="ECO:0000256" key="5">
    <source>
        <dbReference type="ARBA" id="ARBA00023125"/>
    </source>
</evidence>
<evidence type="ECO:0000313" key="14">
    <source>
        <dbReference type="Proteomes" id="UP000072236"/>
    </source>
</evidence>
<evidence type="ECO:0000313" key="11">
    <source>
        <dbReference type="EMBL" id="AMQ93142.1"/>
    </source>
</evidence>
<dbReference type="SUPFAM" id="SSF47729">
    <property type="entry name" value="IHF-like DNA-binding proteins"/>
    <property type="match status" value="1"/>
</dbReference>
<dbReference type="OMA" id="DQKSVPF"/>
<keyword evidence="4 8" id="KW-0805">Transcription regulation</keyword>
<keyword evidence="6 8" id="KW-0804">Transcription</keyword>
<keyword evidence="5 8" id="KW-0238">DNA-binding</keyword>
<dbReference type="Proteomes" id="UP000323012">
    <property type="component" value="Unassembled WGS sequence"/>
</dbReference>
<dbReference type="FunFam" id="4.10.520.10:FF:000003">
    <property type="entry name" value="Integration host factor subunit beta"/>
    <property type="match status" value="1"/>
</dbReference>
<dbReference type="GO" id="GO:0003677">
    <property type="term" value="F:DNA binding"/>
    <property type="evidence" value="ECO:0007669"/>
    <property type="project" value="UniProtKB-UniRule"/>
</dbReference>
<keyword evidence="3 8" id="KW-0810">Translation regulation</keyword>
<evidence type="ECO:0000256" key="9">
    <source>
        <dbReference type="RuleBase" id="RU003939"/>
    </source>
</evidence>
<organism evidence="13 16">
    <name type="scientific">Aggregatibacter actinomycetemcomitans</name>
    <name type="common">Actinobacillus actinomycetemcomitans</name>
    <name type="synonym">Haemophilus actinomycetemcomitans</name>
    <dbReference type="NCBI Taxonomy" id="714"/>
    <lineage>
        <taxon>Bacteria</taxon>
        <taxon>Pseudomonadati</taxon>
        <taxon>Pseudomonadota</taxon>
        <taxon>Gammaproteobacteria</taxon>
        <taxon>Pasteurellales</taxon>
        <taxon>Pasteurellaceae</taxon>
        <taxon>Aggregatibacter</taxon>
    </lineage>
</organism>
<evidence type="ECO:0000256" key="8">
    <source>
        <dbReference type="HAMAP-Rule" id="MF_00381"/>
    </source>
</evidence>
<dbReference type="PRINTS" id="PR01727">
    <property type="entry name" value="DNABINDINGHU"/>
</dbReference>
<evidence type="ECO:0000313" key="16">
    <source>
        <dbReference type="Proteomes" id="UP000323012"/>
    </source>
</evidence>
<dbReference type="AlphaFoldDB" id="A0A142FXL2"/>
<evidence type="ECO:0000256" key="1">
    <source>
        <dbReference type="ARBA" id="ARBA00010529"/>
    </source>
</evidence>
<dbReference type="KEGG" id="aact:ACT75_00670"/>
<dbReference type="HAMAP" id="MF_00381">
    <property type="entry name" value="IHF_beta"/>
    <property type="match status" value="1"/>
</dbReference>
<evidence type="ECO:0000313" key="12">
    <source>
        <dbReference type="EMBL" id="PHO21270.1"/>
    </source>
</evidence>
<dbReference type="RefSeq" id="WP_005540862.1">
    <property type="nucleotide sequence ID" value="NZ_CP012959.1"/>
</dbReference>
<dbReference type="GO" id="GO:0030527">
    <property type="term" value="F:structural constituent of chromatin"/>
    <property type="evidence" value="ECO:0007669"/>
    <property type="project" value="InterPro"/>
</dbReference>
<dbReference type="Proteomes" id="UP000226080">
    <property type="component" value="Unassembled WGS sequence"/>
</dbReference>
<dbReference type="NCBIfam" id="TIGR00988">
    <property type="entry name" value="hip"/>
    <property type="match status" value="1"/>
</dbReference>
<evidence type="ECO:0000256" key="3">
    <source>
        <dbReference type="ARBA" id="ARBA00022845"/>
    </source>
</evidence>
<dbReference type="EMBL" id="CP012959">
    <property type="protein sequence ID" value="AMQ93142.1"/>
    <property type="molecule type" value="Genomic_DNA"/>
</dbReference>
<comment type="function">
    <text evidence="8 10">This protein is one of the two subunits of integration host factor, a specific DNA-binding protein that functions in genetic recombination as well as in transcriptional and translational control.</text>
</comment>
<dbReference type="Gene3D" id="4.10.520.10">
    <property type="entry name" value="IHF-like DNA-binding proteins"/>
    <property type="match status" value="1"/>
</dbReference>
<protein>
    <recommendedName>
        <fullName evidence="2 8">Integration host factor subunit beta</fullName>
        <shortName evidence="8">IHF-beta</shortName>
    </recommendedName>
</protein>
<dbReference type="eggNOG" id="COG0776">
    <property type="taxonomic scope" value="Bacteria"/>
</dbReference>
<evidence type="ECO:0000256" key="6">
    <source>
        <dbReference type="ARBA" id="ARBA00023163"/>
    </source>
</evidence>
<evidence type="ECO:0000256" key="10">
    <source>
        <dbReference type="RuleBase" id="RU003941"/>
    </source>
</evidence>
<dbReference type="GO" id="GO:0005694">
    <property type="term" value="C:chromosome"/>
    <property type="evidence" value="ECO:0007669"/>
    <property type="project" value="InterPro"/>
</dbReference>
<dbReference type="PANTHER" id="PTHR33175">
    <property type="entry name" value="DNA-BINDING PROTEIN HU"/>
    <property type="match status" value="1"/>
</dbReference>
<dbReference type="InterPro" id="IPR010992">
    <property type="entry name" value="IHF-like_DNA-bd_dom_sf"/>
</dbReference>
<sequence>MTKSELIELLVQKNSNIPVKHVEEAVKAILEQMSYVLEHGERIEVRGFGSFSLHCRQPRIGRNPKTGEQVKLDAKCVPYFKAGKELRERVDVYAA</sequence>
<dbReference type="GO" id="GO:0006417">
    <property type="term" value="P:regulation of translation"/>
    <property type="evidence" value="ECO:0007669"/>
    <property type="project" value="UniProtKB-UniRule"/>
</dbReference>
<dbReference type="SMART" id="SM00411">
    <property type="entry name" value="BHL"/>
    <property type="match status" value="1"/>
</dbReference>
<dbReference type="SMR" id="A0A142FXL2"/>
<dbReference type="InterPro" id="IPR000119">
    <property type="entry name" value="Hist_DNA-bd"/>
</dbReference>
<dbReference type="Pfam" id="PF00216">
    <property type="entry name" value="Bac_DNA_binding"/>
    <property type="match status" value="1"/>
</dbReference>
<keyword evidence="15" id="KW-1185">Reference proteome</keyword>